<dbReference type="Gene3D" id="1.10.10.10">
    <property type="entry name" value="Winged helix-like DNA-binding domain superfamily/Winged helix DNA-binding domain"/>
    <property type="match status" value="1"/>
</dbReference>
<evidence type="ECO:0000256" key="2">
    <source>
        <dbReference type="ARBA" id="ARBA00008711"/>
    </source>
</evidence>
<dbReference type="NCBIfam" id="TIGR00589">
    <property type="entry name" value="ogt"/>
    <property type="match status" value="1"/>
</dbReference>
<protein>
    <recommendedName>
        <fullName evidence="3">methylated-DNA--[protein]-cysteine S-methyltransferase</fullName>
        <ecNumber evidence="3">2.1.1.63</ecNumber>
    </recommendedName>
</protein>
<dbReference type="InterPro" id="IPR001497">
    <property type="entry name" value="MethylDNA_cys_MeTrfase_AS"/>
</dbReference>
<comment type="catalytic activity">
    <reaction evidence="9">
        <text>a 6-O-methyl-2'-deoxyguanosine in DNA + L-cysteinyl-[protein] = S-methyl-L-cysteinyl-[protein] + a 2'-deoxyguanosine in DNA</text>
        <dbReference type="Rhea" id="RHEA:24000"/>
        <dbReference type="Rhea" id="RHEA-COMP:10131"/>
        <dbReference type="Rhea" id="RHEA-COMP:10132"/>
        <dbReference type="Rhea" id="RHEA-COMP:11367"/>
        <dbReference type="Rhea" id="RHEA-COMP:11368"/>
        <dbReference type="ChEBI" id="CHEBI:29950"/>
        <dbReference type="ChEBI" id="CHEBI:82612"/>
        <dbReference type="ChEBI" id="CHEBI:85445"/>
        <dbReference type="ChEBI" id="CHEBI:85448"/>
        <dbReference type="EC" id="2.1.1.63"/>
    </reaction>
</comment>
<dbReference type="PANTHER" id="PTHR10815">
    <property type="entry name" value="METHYLATED-DNA--PROTEIN-CYSTEINE METHYLTRANSFERASE"/>
    <property type="match status" value="1"/>
</dbReference>
<dbReference type="GO" id="GO:0006281">
    <property type="term" value="P:DNA repair"/>
    <property type="evidence" value="ECO:0007669"/>
    <property type="project" value="UniProtKB-KW"/>
</dbReference>
<comment type="catalytic activity">
    <reaction evidence="1">
        <text>a 4-O-methyl-thymidine in DNA + L-cysteinyl-[protein] = a thymidine in DNA + S-methyl-L-cysteinyl-[protein]</text>
        <dbReference type="Rhea" id="RHEA:53428"/>
        <dbReference type="Rhea" id="RHEA-COMP:10131"/>
        <dbReference type="Rhea" id="RHEA-COMP:10132"/>
        <dbReference type="Rhea" id="RHEA-COMP:13555"/>
        <dbReference type="Rhea" id="RHEA-COMP:13556"/>
        <dbReference type="ChEBI" id="CHEBI:29950"/>
        <dbReference type="ChEBI" id="CHEBI:82612"/>
        <dbReference type="ChEBI" id="CHEBI:137386"/>
        <dbReference type="ChEBI" id="CHEBI:137387"/>
        <dbReference type="EC" id="2.1.1.63"/>
    </reaction>
</comment>
<evidence type="ECO:0000256" key="9">
    <source>
        <dbReference type="ARBA" id="ARBA00049348"/>
    </source>
</evidence>
<organism evidence="12">
    <name type="scientific">freshwater metagenome</name>
    <dbReference type="NCBI Taxonomy" id="449393"/>
    <lineage>
        <taxon>unclassified sequences</taxon>
        <taxon>metagenomes</taxon>
        <taxon>ecological metagenomes</taxon>
    </lineage>
</organism>
<dbReference type="EMBL" id="CAFBMK010000166">
    <property type="protein sequence ID" value="CAB4931307.1"/>
    <property type="molecule type" value="Genomic_DNA"/>
</dbReference>
<evidence type="ECO:0000256" key="7">
    <source>
        <dbReference type="ARBA" id="ARBA00022763"/>
    </source>
</evidence>
<accession>A0A6J7IMF5</accession>
<comment type="similarity">
    <text evidence="2">Belongs to the MGMT family.</text>
</comment>
<feature type="domain" description="Methylated-DNA-[protein]-cysteine S-methyltransferase DNA binding" evidence="10">
    <location>
        <begin position="79"/>
        <end position="159"/>
    </location>
</feature>
<evidence type="ECO:0000256" key="5">
    <source>
        <dbReference type="ARBA" id="ARBA00022603"/>
    </source>
</evidence>
<evidence type="ECO:0000256" key="3">
    <source>
        <dbReference type="ARBA" id="ARBA00011918"/>
    </source>
</evidence>
<feature type="domain" description="Methylguanine DNA methyltransferase ribonuclease-like" evidence="11">
    <location>
        <begin position="5"/>
        <end position="73"/>
    </location>
</feature>
<dbReference type="EC" id="2.1.1.63" evidence="3"/>
<dbReference type="SUPFAM" id="SSF46767">
    <property type="entry name" value="Methylated DNA-protein cysteine methyltransferase, C-terminal domain"/>
    <property type="match status" value="1"/>
</dbReference>
<keyword evidence="7" id="KW-0227">DNA damage</keyword>
<keyword evidence="6" id="KW-0808">Transferase</keyword>
<gene>
    <name evidence="12" type="ORF">UFOPK3564_02390</name>
</gene>
<evidence type="ECO:0000256" key="6">
    <source>
        <dbReference type="ARBA" id="ARBA00022679"/>
    </source>
</evidence>
<dbReference type="InterPro" id="IPR008332">
    <property type="entry name" value="MethylG_MeTrfase_N"/>
</dbReference>
<dbReference type="FunFam" id="1.10.10.10:FF:000214">
    <property type="entry name" value="Methylated-DNA--protein-cysteine methyltransferase"/>
    <property type="match status" value="1"/>
</dbReference>
<dbReference type="CDD" id="cd06445">
    <property type="entry name" value="ATase"/>
    <property type="match status" value="1"/>
</dbReference>
<dbReference type="InterPro" id="IPR036631">
    <property type="entry name" value="MGMT_N_sf"/>
</dbReference>
<dbReference type="HAMAP" id="MF_00772">
    <property type="entry name" value="OGT"/>
    <property type="match status" value="1"/>
</dbReference>
<dbReference type="InterPro" id="IPR014048">
    <property type="entry name" value="MethylDNA_cys_MeTrfase_DNA-bd"/>
</dbReference>
<evidence type="ECO:0000256" key="4">
    <source>
        <dbReference type="ARBA" id="ARBA00022490"/>
    </source>
</evidence>
<dbReference type="Pfam" id="PF01035">
    <property type="entry name" value="DNA_binding_1"/>
    <property type="match status" value="1"/>
</dbReference>
<keyword evidence="5" id="KW-0489">Methyltransferase</keyword>
<evidence type="ECO:0000256" key="1">
    <source>
        <dbReference type="ARBA" id="ARBA00001286"/>
    </source>
</evidence>
<reference evidence="12" key="1">
    <citation type="submission" date="2020-05" db="EMBL/GenBank/DDBJ databases">
        <authorList>
            <person name="Chiriac C."/>
            <person name="Salcher M."/>
            <person name="Ghai R."/>
            <person name="Kavagutti S V."/>
        </authorList>
    </citation>
    <scope>NUCLEOTIDE SEQUENCE</scope>
</reference>
<keyword evidence="4" id="KW-0963">Cytoplasm</keyword>
<dbReference type="SUPFAM" id="SSF53155">
    <property type="entry name" value="Methylated DNA-protein cysteine methyltransferase domain"/>
    <property type="match status" value="1"/>
</dbReference>
<dbReference type="InterPro" id="IPR036388">
    <property type="entry name" value="WH-like_DNA-bd_sf"/>
</dbReference>
<dbReference type="PANTHER" id="PTHR10815:SF5">
    <property type="entry name" value="METHYLATED-DNA--PROTEIN-CYSTEINE METHYLTRANSFERASE"/>
    <property type="match status" value="1"/>
</dbReference>
<dbReference type="AlphaFoldDB" id="A0A6J7IMF5"/>
<dbReference type="Gene3D" id="3.30.160.70">
    <property type="entry name" value="Methylated DNA-protein cysteine methyltransferase domain"/>
    <property type="match status" value="1"/>
</dbReference>
<keyword evidence="8" id="KW-0234">DNA repair</keyword>
<evidence type="ECO:0000259" key="11">
    <source>
        <dbReference type="Pfam" id="PF02870"/>
    </source>
</evidence>
<name>A0A6J7IMF5_9ZZZZ</name>
<sequence>MADHRWSTTPTPVGEVTLVGSDDGLCGLYMEDHRHRPPLPAGAVRDDAALADAVAELRAYFAGELRDFTVPVAVSAGTPFQHRVWEALRTVPYGTTTTYEELALRLGVPGGARAVGLANGRNPVSIVVPCHRVVGAAGALTGYGGGLERKRFLLGLEGVRAPGDDALRLDLAGV</sequence>
<proteinExistence type="inferred from homology"/>
<evidence type="ECO:0000259" key="10">
    <source>
        <dbReference type="Pfam" id="PF01035"/>
    </source>
</evidence>
<dbReference type="Pfam" id="PF02870">
    <property type="entry name" value="Methyltransf_1N"/>
    <property type="match status" value="1"/>
</dbReference>
<dbReference type="GO" id="GO:0032259">
    <property type="term" value="P:methylation"/>
    <property type="evidence" value="ECO:0007669"/>
    <property type="project" value="UniProtKB-KW"/>
</dbReference>
<dbReference type="InterPro" id="IPR023546">
    <property type="entry name" value="MGMT"/>
</dbReference>
<dbReference type="PROSITE" id="PS00374">
    <property type="entry name" value="MGMT"/>
    <property type="match status" value="1"/>
</dbReference>
<dbReference type="InterPro" id="IPR036217">
    <property type="entry name" value="MethylDNA_cys_MeTrfase_DNAb"/>
</dbReference>
<dbReference type="GO" id="GO:0003908">
    <property type="term" value="F:methylated-DNA-[protein]-cysteine S-methyltransferase activity"/>
    <property type="evidence" value="ECO:0007669"/>
    <property type="project" value="UniProtKB-EC"/>
</dbReference>
<evidence type="ECO:0000313" key="12">
    <source>
        <dbReference type="EMBL" id="CAB4931307.1"/>
    </source>
</evidence>
<evidence type="ECO:0000256" key="8">
    <source>
        <dbReference type="ARBA" id="ARBA00023204"/>
    </source>
</evidence>